<dbReference type="eggNOG" id="COG4339">
    <property type="taxonomic scope" value="Bacteria"/>
</dbReference>
<organism evidence="1 2">
    <name type="scientific">Nonlabens tegetincola</name>
    <dbReference type="NCBI Taxonomy" id="323273"/>
    <lineage>
        <taxon>Bacteria</taxon>
        <taxon>Pseudomonadati</taxon>
        <taxon>Bacteroidota</taxon>
        <taxon>Flavobacteriia</taxon>
        <taxon>Flavobacteriales</taxon>
        <taxon>Flavobacteriaceae</taxon>
        <taxon>Nonlabens</taxon>
    </lineage>
</organism>
<comment type="caution">
    <text evidence="1">The sequence shown here is derived from an EMBL/GenBank/DDBJ whole genome shotgun (WGS) entry which is preliminary data.</text>
</comment>
<reference evidence="1" key="1">
    <citation type="journal article" date="2014" name="Genome Announc.">
        <title>Draft Genome Sequences of Marine Flavobacterium Nonlabens Strains NR17, NR24, NR27, NR32, NR33, and Ara13.</title>
        <authorList>
            <person name="Nakanishi M."/>
            <person name="Meirelles P."/>
            <person name="Suzuki R."/>
            <person name="Takatani N."/>
            <person name="Mino S."/>
            <person name="Suda W."/>
            <person name="Oshima K."/>
            <person name="Hattori M."/>
            <person name="Ohkuma M."/>
            <person name="Hosokawa M."/>
            <person name="Miyashita K."/>
            <person name="Thompson F.L."/>
            <person name="Niwa A."/>
            <person name="Sawabe T."/>
            <person name="Sawabe T."/>
        </authorList>
    </citation>
    <scope>NUCLEOTIDE SEQUENCE [LARGE SCALE GENOMIC DNA]</scope>
    <source>
        <strain evidence="1">JCM 19294</strain>
    </source>
</reference>
<dbReference type="STRING" id="319236.BST91_09480"/>
<dbReference type="InterPro" id="IPR009218">
    <property type="entry name" value="HD_phosphohydro"/>
</dbReference>
<gene>
    <name evidence="1" type="ORF">JCM19294_381</name>
</gene>
<dbReference type="PANTHER" id="PTHR21174:SF0">
    <property type="entry name" value="HD PHOSPHOHYDROLASE FAMILY PROTEIN-RELATED"/>
    <property type="match status" value="1"/>
</dbReference>
<evidence type="ECO:0000313" key="2">
    <source>
        <dbReference type="Proteomes" id="UP000029221"/>
    </source>
</evidence>
<dbReference type="EMBL" id="BBML01000007">
    <property type="protein sequence ID" value="GAK97842.1"/>
    <property type="molecule type" value="Genomic_DNA"/>
</dbReference>
<proteinExistence type="predicted"/>
<protein>
    <submittedName>
        <fullName evidence="1">Uncharacterized protein</fullName>
    </submittedName>
</protein>
<name>A0A090Q6L8_9FLAO</name>
<keyword evidence="2" id="KW-1185">Reference proteome</keyword>
<dbReference type="Proteomes" id="UP000029221">
    <property type="component" value="Unassembled WGS sequence"/>
</dbReference>
<dbReference type="RefSeq" id="WP_052510402.1">
    <property type="nucleotide sequence ID" value="NZ_BBML01000007.1"/>
</dbReference>
<sequence length="95" mass="11450">MIIATKFYDKTLNSDSRYFLDSDLAVLGSSSSQYDEYTRLIRKEYQIYPTFLYRRGRLKVLRALLNKPIYQTDYFTSKYEKQAQRNLKRELQTLV</sequence>
<dbReference type="PANTHER" id="PTHR21174">
    <property type="match status" value="1"/>
</dbReference>
<dbReference type="AlphaFoldDB" id="A0A090Q6L8"/>
<evidence type="ECO:0000313" key="1">
    <source>
        <dbReference type="EMBL" id="GAK97842.1"/>
    </source>
</evidence>
<accession>A0A090Q6L8</accession>